<evidence type="ECO:0000313" key="2">
    <source>
        <dbReference type="Proteomes" id="UP000249886"/>
    </source>
</evidence>
<protein>
    <submittedName>
        <fullName evidence="1">TetR family regulatory protein</fullName>
    </submittedName>
</protein>
<organism evidence="1 2">
    <name type="scientific">Corynebacterium matruchotii</name>
    <dbReference type="NCBI Taxonomy" id="43768"/>
    <lineage>
        <taxon>Bacteria</taxon>
        <taxon>Bacillati</taxon>
        <taxon>Actinomycetota</taxon>
        <taxon>Actinomycetes</taxon>
        <taxon>Mycobacteriales</taxon>
        <taxon>Corynebacteriaceae</taxon>
        <taxon>Corynebacterium</taxon>
    </lineage>
</organism>
<comment type="caution">
    <text evidence="1">The sequence shown here is derived from an EMBL/GenBank/DDBJ whole genome shotgun (WGS) entry which is preliminary data.</text>
</comment>
<dbReference type="GeneID" id="84574736"/>
<reference evidence="1 2" key="1">
    <citation type="submission" date="2018-06" db="EMBL/GenBank/DDBJ databases">
        <authorList>
            <consortium name="Pathogen Informatics"/>
            <person name="Doyle S."/>
        </authorList>
    </citation>
    <scope>NUCLEOTIDE SEQUENCE [LARGE SCALE GENOMIC DNA]</scope>
    <source>
        <strain evidence="1 2">NCTC10254</strain>
    </source>
</reference>
<sequence>MGFPSLSGEQLLIIADVFCAEYDVDVADFSALYAAASVTRAQFSGIRVHTPDTVGPALAATIIKLAPLTDRNAEFSEQVLLVYQAYLELFG</sequence>
<accession>A0A448THW1</accession>
<dbReference type="EMBL" id="UARK01000001">
    <property type="protein sequence ID" value="SPW24445.1"/>
    <property type="molecule type" value="Genomic_DNA"/>
</dbReference>
<dbReference type="AlphaFoldDB" id="A0A448THW1"/>
<evidence type="ECO:0000313" key="1">
    <source>
        <dbReference type="EMBL" id="SPW24445.1"/>
    </source>
</evidence>
<dbReference type="Proteomes" id="UP000249886">
    <property type="component" value="Unassembled WGS sequence"/>
</dbReference>
<dbReference type="RefSeq" id="WP_005520375.1">
    <property type="nucleotide sequence ID" value="NZ_CAUOLB010000010.1"/>
</dbReference>
<proteinExistence type="predicted"/>
<name>A0A448THW1_9CORY</name>
<gene>
    <name evidence="1" type="ORF">NCTC10254_00826</name>
</gene>